<evidence type="ECO:0008006" key="6">
    <source>
        <dbReference type="Google" id="ProtNLM"/>
    </source>
</evidence>
<dbReference type="InterPro" id="IPR002241">
    <property type="entry name" value="Glyco_hydro_27"/>
</dbReference>
<organism evidence="4 5">
    <name type="scientific">Potamilus streckersoni</name>
    <dbReference type="NCBI Taxonomy" id="2493646"/>
    <lineage>
        <taxon>Eukaryota</taxon>
        <taxon>Metazoa</taxon>
        <taxon>Spiralia</taxon>
        <taxon>Lophotrochozoa</taxon>
        <taxon>Mollusca</taxon>
        <taxon>Bivalvia</taxon>
        <taxon>Autobranchia</taxon>
        <taxon>Heteroconchia</taxon>
        <taxon>Palaeoheterodonta</taxon>
        <taxon>Unionida</taxon>
        <taxon>Unionoidea</taxon>
        <taxon>Unionidae</taxon>
        <taxon>Ambleminae</taxon>
        <taxon>Lampsilini</taxon>
        <taxon>Potamilus</taxon>
    </lineage>
</organism>
<evidence type="ECO:0000256" key="1">
    <source>
        <dbReference type="ARBA" id="ARBA00009743"/>
    </source>
</evidence>
<keyword evidence="3" id="KW-0326">Glycosidase</keyword>
<dbReference type="AlphaFoldDB" id="A0AAE0VIY4"/>
<sequence>MWVWDKEHISKTSWMTIFSTASACLVHTVWQNCNLGKGLVFALSKSLIKQMADRLAKDGYKDIGYDYVIIDDCWLYLERGPVGSLEPDPQRFPSGIQQLASYVKHHIIFFFF</sequence>
<comment type="similarity">
    <text evidence="1">Belongs to the glycosyl hydrolase 27 family.</text>
</comment>
<dbReference type="PANTHER" id="PTHR11452">
    <property type="entry name" value="ALPHA-GALACTOSIDASE/ALPHA-N-ACETYLGALACTOSAMINIDASE"/>
    <property type="match status" value="1"/>
</dbReference>
<evidence type="ECO:0000313" key="4">
    <source>
        <dbReference type="EMBL" id="KAK3580033.1"/>
    </source>
</evidence>
<dbReference type="GO" id="GO:0005737">
    <property type="term" value="C:cytoplasm"/>
    <property type="evidence" value="ECO:0007669"/>
    <property type="project" value="TreeGrafter"/>
</dbReference>
<comment type="caution">
    <text evidence="4">The sequence shown here is derived from an EMBL/GenBank/DDBJ whole genome shotgun (WGS) entry which is preliminary data.</text>
</comment>
<dbReference type="InterPro" id="IPR013785">
    <property type="entry name" value="Aldolase_TIM"/>
</dbReference>
<dbReference type="PROSITE" id="PS51257">
    <property type="entry name" value="PROKAR_LIPOPROTEIN"/>
    <property type="match status" value="1"/>
</dbReference>
<protein>
    <recommendedName>
        <fullName evidence="6">Alpha-galactosidase</fullName>
    </recommendedName>
</protein>
<evidence type="ECO:0000313" key="5">
    <source>
        <dbReference type="Proteomes" id="UP001195483"/>
    </source>
</evidence>
<reference evidence="4" key="2">
    <citation type="journal article" date="2021" name="Genome Biol. Evol.">
        <title>Developing a high-quality reference genome for a parasitic bivalve with doubly uniparental inheritance (Bivalvia: Unionida).</title>
        <authorList>
            <person name="Smith C.H."/>
        </authorList>
    </citation>
    <scope>NUCLEOTIDE SEQUENCE</scope>
    <source>
        <strain evidence="4">CHS0354</strain>
        <tissue evidence="4">Mantle</tissue>
    </source>
</reference>
<dbReference type="GO" id="GO:0009311">
    <property type="term" value="P:oligosaccharide metabolic process"/>
    <property type="evidence" value="ECO:0007669"/>
    <property type="project" value="TreeGrafter"/>
</dbReference>
<name>A0AAE0VIY4_9BIVA</name>
<keyword evidence="5" id="KW-1185">Reference proteome</keyword>
<dbReference type="SUPFAM" id="SSF51445">
    <property type="entry name" value="(Trans)glycosidases"/>
    <property type="match status" value="1"/>
</dbReference>
<dbReference type="Proteomes" id="UP001195483">
    <property type="component" value="Unassembled WGS sequence"/>
</dbReference>
<reference evidence="4" key="1">
    <citation type="journal article" date="2021" name="Genome Biol. Evol.">
        <title>A High-Quality Reference Genome for a Parasitic Bivalve with Doubly Uniparental Inheritance (Bivalvia: Unionida).</title>
        <authorList>
            <person name="Smith C.H."/>
        </authorList>
    </citation>
    <scope>NUCLEOTIDE SEQUENCE</scope>
    <source>
        <strain evidence="4">CHS0354</strain>
    </source>
</reference>
<dbReference type="GO" id="GO:0016139">
    <property type="term" value="P:glycoside catabolic process"/>
    <property type="evidence" value="ECO:0007669"/>
    <property type="project" value="TreeGrafter"/>
</dbReference>
<evidence type="ECO:0000256" key="2">
    <source>
        <dbReference type="ARBA" id="ARBA00022801"/>
    </source>
</evidence>
<gene>
    <name evidence="4" type="ORF">CHS0354_037618</name>
</gene>
<dbReference type="GO" id="GO:0004557">
    <property type="term" value="F:alpha-galactosidase activity"/>
    <property type="evidence" value="ECO:0007669"/>
    <property type="project" value="TreeGrafter"/>
</dbReference>
<dbReference type="EMBL" id="JAEAOA010002200">
    <property type="protein sequence ID" value="KAK3580033.1"/>
    <property type="molecule type" value="Genomic_DNA"/>
</dbReference>
<accession>A0AAE0VIY4</accession>
<keyword evidence="2" id="KW-0378">Hydrolase</keyword>
<evidence type="ECO:0000256" key="3">
    <source>
        <dbReference type="ARBA" id="ARBA00023295"/>
    </source>
</evidence>
<proteinExistence type="inferred from homology"/>
<reference evidence="4" key="3">
    <citation type="submission" date="2023-05" db="EMBL/GenBank/DDBJ databases">
        <authorList>
            <person name="Smith C.H."/>
        </authorList>
    </citation>
    <scope>NUCLEOTIDE SEQUENCE</scope>
    <source>
        <strain evidence="4">CHS0354</strain>
        <tissue evidence="4">Mantle</tissue>
    </source>
</reference>
<dbReference type="Pfam" id="PF16499">
    <property type="entry name" value="Melibiase_2"/>
    <property type="match status" value="1"/>
</dbReference>
<dbReference type="PANTHER" id="PTHR11452:SF83">
    <property type="entry name" value="ALPHA-GALACTOSIDASE"/>
    <property type="match status" value="1"/>
</dbReference>
<dbReference type="Gene3D" id="3.20.20.70">
    <property type="entry name" value="Aldolase class I"/>
    <property type="match status" value="1"/>
</dbReference>
<dbReference type="InterPro" id="IPR017853">
    <property type="entry name" value="GH"/>
</dbReference>